<reference evidence="1 2" key="2">
    <citation type="submission" date="2017-10" db="EMBL/GenBank/DDBJ databases">
        <authorList>
            <person name="Banno H."/>
            <person name="Chua N.-H."/>
        </authorList>
    </citation>
    <scope>NUCLEOTIDE SEQUENCE [LARGE SCALE GENOMIC DNA]</scope>
    <source>
        <strain evidence="1 2">JK626</strain>
    </source>
</reference>
<gene>
    <name evidence="1" type="ORF">CSX01_10560</name>
</gene>
<reference evidence="1 2" key="1">
    <citation type="submission" date="2017-10" db="EMBL/GenBank/DDBJ databases">
        <title>Resolving the taxonomy of Roseburia spp., Eubacterium rectale and Agathobacter spp. through phylogenomic analysis.</title>
        <authorList>
            <person name="Sheridan P.O."/>
            <person name="Walker A.W."/>
            <person name="Duncan S.H."/>
            <person name="Scott K.P."/>
            <person name="Toole P.W.O."/>
            <person name="Luis P."/>
            <person name="Flint H.J."/>
        </authorList>
    </citation>
    <scope>NUCLEOTIDE SEQUENCE [LARGE SCALE GENOMIC DNA]</scope>
    <source>
        <strain evidence="1 2">JK626</strain>
    </source>
</reference>
<proteinExistence type="predicted"/>
<evidence type="ECO:0000313" key="2">
    <source>
        <dbReference type="Proteomes" id="UP000225889"/>
    </source>
</evidence>
<comment type="caution">
    <text evidence="1">The sequence shown here is derived from an EMBL/GenBank/DDBJ whole genome shotgun (WGS) entry which is preliminary data.</text>
</comment>
<dbReference type="Proteomes" id="UP000225889">
    <property type="component" value="Unassembled WGS sequence"/>
</dbReference>
<dbReference type="AlphaFoldDB" id="A0A2G3DTT0"/>
<protein>
    <submittedName>
        <fullName evidence="1">Uncharacterized protein</fullName>
    </submittedName>
</protein>
<dbReference type="RefSeq" id="WP_099392367.1">
    <property type="nucleotide sequence ID" value="NZ_PDYF01000026.1"/>
</dbReference>
<evidence type="ECO:0000313" key="1">
    <source>
        <dbReference type="EMBL" id="PHU34351.1"/>
    </source>
</evidence>
<sequence>MDKECLKQMLIDVGCDDEVMEKILNRFNSGNVNELLNLLKKERCHVMDEYHESVRKVDCMDFMIRKIEKEINQ</sequence>
<accession>A0A2G3DTT0</accession>
<dbReference type="EMBL" id="PDYF01000026">
    <property type="protein sequence ID" value="PHU34351.1"/>
    <property type="molecule type" value="Genomic_DNA"/>
</dbReference>
<name>A0A2G3DTT0_9FIRM</name>
<organism evidence="1 2">
    <name type="scientific">Pseudobutyrivibrio ruminis</name>
    <dbReference type="NCBI Taxonomy" id="46206"/>
    <lineage>
        <taxon>Bacteria</taxon>
        <taxon>Bacillati</taxon>
        <taxon>Bacillota</taxon>
        <taxon>Clostridia</taxon>
        <taxon>Lachnospirales</taxon>
        <taxon>Lachnospiraceae</taxon>
        <taxon>Pseudobutyrivibrio</taxon>
    </lineage>
</organism>